<protein>
    <recommendedName>
        <fullName evidence="3">Spore coat protein</fullName>
    </recommendedName>
</protein>
<dbReference type="KEGG" id="bon:A361_19215"/>
<evidence type="ECO:0008006" key="3">
    <source>
        <dbReference type="Google" id="ProtNLM"/>
    </source>
</evidence>
<accession>A0A160MEF3</accession>
<gene>
    <name evidence="1" type="ORF">A361_19215</name>
</gene>
<organism evidence="1 2">
    <name type="scientific">Cytobacillus oceanisediminis 2691</name>
    <dbReference type="NCBI Taxonomy" id="1196031"/>
    <lineage>
        <taxon>Bacteria</taxon>
        <taxon>Bacillati</taxon>
        <taxon>Bacillota</taxon>
        <taxon>Bacilli</taxon>
        <taxon>Bacillales</taxon>
        <taxon>Bacillaceae</taxon>
        <taxon>Cytobacillus</taxon>
    </lineage>
</organism>
<reference evidence="1 2" key="1">
    <citation type="submission" date="2016-04" db="EMBL/GenBank/DDBJ databases">
        <title>Complete genome sequence of Bacillus oceanisediminis strain 2691.</title>
        <authorList>
            <person name="Jeong H."/>
            <person name="Kim H.J."/>
            <person name="Lee D.-W."/>
        </authorList>
    </citation>
    <scope>NUCLEOTIDE SEQUENCE [LARGE SCALE GENOMIC DNA]</scope>
    <source>
        <strain evidence="1 2">2691</strain>
    </source>
</reference>
<dbReference type="STRING" id="1196031.A361_19215"/>
<evidence type="ECO:0000313" key="1">
    <source>
        <dbReference type="EMBL" id="AND41193.1"/>
    </source>
</evidence>
<dbReference type="AlphaFoldDB" id="A0A160MEF3"/>
<evidence type="ECO:0000313" key="2">
    <source>
        <dbReference type="Proteomes" id="UP000077856"/>
    </source>
</evidence>
<dbReference type="Pfam" id="PF14179">
    <property type="entry name" value="YppG"/>
    <property type="match status" value="1"/>
</dbReference>
<name>A0A160MEF3_9BACI</name>
<dbReference type="EMBL" id="CP015506">
    <property type="protein sequence ID" value="AND41193.1"/>
    <property type="molecule type" value="Genomic_DNA"/>
</dbReference>
<proteinExistence type="predicted"/>
<dbReference type="InterPro" id="IPR025555">
    <property type="entry name" value="YppG"/>
</dbReference>
<dbReference type="eggNOG" id="ENOG50309P6">
    <property type="taxonomic scope" value="Bacteria"/>
</dbReference>
<dbReference type="Proteomes" id="UP000077856">
    <property type="component" value="Chromosome"/>
</dbReference>
<sequence>MFGRVMNRASHLQPYGHLNQSIYMDPFYMGPNGQFYMRQQPMQNYNNSAGQYNPYYLPYNMEYHQPPQMAGLQQQNYSPNPYPQHNYDQGYYAKTGSKNAGVFQNPLESEDYYGTQASKSAAQQMPYMNPYPKQSFIPKQPSGVQSIMNSFKAQDGSLDLNKMVDTAGQMMSAVTQVSSMVKGIGGIFKA</sequence>